<organism evidence="3 4">
    <name type="scientific">Pristionchus fissidentatus</name>
    <dbReference type="NCBI Taxonomy" id="1538716"/>
    <lineage>
        <taxon>Eukaryota</taxon>
        <taxon>Metazoa</taxon>
        <taxon>Ecdysozoa</taxon>
        <taxon>Nematoda</taxon>
        <taxon>Chromadorea</taxon>
        <taxon>Rhabditida</taxon>
        <taxon>Rhabditina</taxon>
        <taxon>Diplogasteromorpha</taxon>
        <taxon>Diplogasteroidea</taxon>
        <taxon>Neodiplogasteridae</taxon>
        <taxon>Pristionchus</taxon>
    </lineage>
</organism>
<dbReference type="Proteomes" id="UP001432322">
    <property type="component" value="Unassembled WGS sequence"/>
</dbReference>
<reference evidence="3" key="1">
    <citation type="submission" date="2023-10" db="EMBL/GenBank/DDBJ databases">
        <title>Genome assembly of Pristionchus species.</title>
        <authorList>
            <person name="Yoshida K."/>
            <person name="Sommer R.J."/>
        </authorList>
    </citation>
    <scope>NUCLEOTIDE SEQUENCE</scope>
    <source>
        <strain evidence="3">RS5133</strain>
    </source>
</reference>
<gene>
    <name evidence="3" type="ORF">PFISCL1PPCAC_21114</name>
</gene>
<dbReference type="EMBL" id="BTSY01000005">
    <property type="protein sequence ID" value="GMT29817.1"/>
    <property type="molecule type" value="Genomic_DNA"/>
</dbReference>
<protein>
    <submittedName>
        <fullName evidence="3">Uncharacterized protein</fullName>
    </submittedName>
</protein>
<dbReference type="AlphaFoldDB" id="A0AAV5WIV4"/>
<accession>A0AAV5WIV4</accession>
<feature type="region of interest" description="Disordered" evidence="1">
    <location>
        <begin position="117"/>
        <end position="137"/>
    </location>
</feature>
<feature type="chain" id="PRO_5043461952" evidence="2">
    <location>
        <begin position="16"/>
        <end position="160"/>
    </location>
</feature>
<evidence type="ECO:0000313" key="3">
    <source>
        <dbReference type="EMBL" id="GMT29817.1"/>
    </source>
</evidence>
<comment type="caution">
    <text evidence="3">The sequence shown here is derived from an EMBL/GenBank/DDBJ whole genome shotgun (WGS) entry which is preliminary data.</text>
</comment>
<evidence type="ECO:0000256" key="1">
    <source>
        <dbReference type="SAM" id="MobiDB-lite"/>
    </source>
</evidence>
<feature type="non-terminal residue" evidence="3">
    <location>
        <position position="1"/>
    </location>
</feature>
<feature type="compositionally biased region" description="Basic and acidic residues" evidence="1">
    <location>
        <begin position="22"/>
        <end position="35"/>
    </location>
</feature>
<evidence type="ECO:0000256" key="2">
    <source>
        <dbReference type="SAM" id="SignalP"/>
    </source>
</evidence>
<name>A0AAV5WIV4_9BILA</name>
<proteinExistence type="predicted"/>
<sequence length="160" mass="17645">FLLLTMIGAALRGEALFLGDDPPPKRPRSADDARPHRGLIRSGLVEMQQSARALEVDRKTFSRSGILGQALEEYAASGLPSEYRQPHAPMPRRPSSAPKTGLIGAWLAESKERARLGLTKPAKLKEPVSEQPSEEEITMEVEEYRPAFLLKRLMGKSSTP</sequence>
<keyword evidence="4" id="KW-1185">Reference proteome</keyword>
<feature type="signal peptide" evidence="2">
    <location>
        <begin position="1"/>
        <end position="15"/>
    </location>
</feature>
<feature type="non-terminal residue" evidence="3">
    <location>
        <position position="160"/>
    </location>
</feature>
<feature type="region of interest" description="Disordered" evidence="1">
    <location>
        <begin position="18"/>
        <end position="39"/>
    </location>
</feature>
<keyword evidence="2" id="KW-0732">Signal</keyword>
<evidence type="ECO:0000313" key="4">
    <source>
        <dbReference type="Proteomes" id="UP001432322"/>
    </source>
</evidence>